<dbReference type="AlphaFoldDB" id="A0A371G9W0"/>
<sequence length="145" mass="16205">MSTIHYNSRVTKIALVIDGRGYLQMACPYVSERSEEKPEKSSPSYGRISAELKPGMMFVVPPGHPFLVIASRKENLQIISFEVKARDNNEYTCAGKDNIVTSLDNVAKELAFNYPAEIVNGIFAGKEGFFLPFELPREDHGRAYA</sequence>
<dbReference type="InterPro" id="IPR011051">
    <property type="entry name" value="RmlC_Cupin_sf"/>
</dbReference>
<dbReference type="Proteomes" id="UP000257109">
    <property type="component" value="Unassembled WGS sequence"/>
</dbReference>
<dbReference type="CDD" id="cd02245">
    <property type="entry name" value="cupin_7S_vicilin-like_C"/>
    <property type="match status" value="1"/>
</dbReference>
<organism evidence="2 3">
    <name type="scientific">Mucuna pruriens</name>
    <name type="common">Velvet bean</name>
    <name type="synonym">Dolichos pruriens</name>
    <dbReference type="NCBI Taxonomy" id="157652"/>
    <lineage>
        <taxon>Eukaryota</taxon>
        <taxon>Viridiplantae</taxon>
        <taxon>Streptophyta</taxon>
        <taxon>Embryophyta</taxon>
        <taxon>Tracheophyta</taxon>
        <taxon>Spermatophyta</taxon>
        <taxon>Magnoliopsida</taxon>
        <taxon>eudicotyledons</taxon>
        <taxon>Gunneridae</taxon>
        <taxon>Pentapetalae</taxon>
        <taxon>rosids</taxon>
        <taxon>fabids</taxon>
        <taxon>Fabales</taxon>
        <taxon>Fabaceae</taxon>
        <taxon>Papilionoideae</taxon>
        <taxon>50 kb inversion clade</taxon>
        <taxon>NPAAA clade</taxon>
        <taxon>indigoferoid/millettioid clade</taxon>
        <taxon>Phaseoleae</taxon>
        <taxon>Mucuna</taxon>
    </lineage>
</organism>
<proteinExistence type="predicted"/>
<dbReference type="PANTHER" id="PTHR31189">
    <property type="entry name" value="OS03G0336100 PROTEIN-RELATED"/>
    <property type="match status" value="1"/>
</dbReference>
<keyword evidence="3" id="KW-1185">Reference proteome</keyword>
<dbReference type="Pfam" id="PF00190">
    <property type="entry name" value="Cupin_1"/>
    <property type="match status" value="1"/>
</dbReference>
<evidence type="ECO:0000313" key="3">
    <source>
        <dbReference type="Proteomes" id="UP000257109"/>
    </source>
</evidence>
<feature type="domain" description="Cupin type-1" evidence="1">
    <location>
        <begin position="1"/>
        <end position="120"/>
    </location>
</feature>
<dbReference type="STRING" id="157652.A0A371G9W0"/>
<dbReference type="InterPro" id="IPR014710">
    <property type="entry name" value="RmlC-like_jellyroll"/>
</dbReference>
<dbReference type="PANTHER" id="PTHR31189:SF13">
    <property type="entry name" value="CUPINCIN"/>
    <property type="match status" value="1"/>
</dbReference>
<name>A0A371G9W0_MUCPR</name>
<comment type="caution">
    <text evidence="2">The sequence shown here is derived from an EMBL/GenBank/DDBJ whole genome shotgun (WGS) entry which is preliminary data.</text>
</comment>
<dbReference type="SUPFAM" id="SSF51182">
    <property type="entry name" value="RmlC-like cupins"/>
    <property type="match status" value="1"/>
</dbReference>
<dbReference type="Gene3D" id="2.60.120.10">
    <property type="entry name" value="Jelly Rolls"/>
    <property type="match status" value="1"/>
</dbReference>
<feature type="non-terminal residue" evidence="2">
    <location>
        <position position="1"/>
    </location>
</feature>
<dbReference type="SMART" id="SM00835">
    <property type="entry name" value="Cupin_1"/>
    <property type="match status" value="1"/>
</dbReference>
<reference evidence="2" key="1">
    <citation type="submission" date="2018-05" db="EMBL/GenBank/DDBJ databases">
        <title>Draft genome of Mucuna pruriens seed.</title>
        <authorList>
            <person name="Nnadi N.E."/>
            <person name="Vos R."/>
            <person name="Hasami M.H."/>
            <person name="Devisetty U.K."/>
            <person name="Aguiy J.C."/>
        </authorList>
    </citation>
    <scope>NUCLEOTIDE SEQUENCE [LARGE SCALE GENOMIC DNA]</scope>
    <source>
        <strain evidence="2">JCA_2017</strain>
    </source>
</reference>
<dbReference type="OrthoDB" id="1912756at2759"/>
<evidence type="ECO:0000313" key="2">
    <source>
        <dbReference type="EMBL" id="RDX87342.1"/>
    </source>
</evidence>
<evidence type="ECO:0000259" key="1">
    <source>
        <dbReference type="SMART" id="SM00835"/>
    </source>
</evidence>
<accession>A0A371G9W0</accession>
<dbReference type="InterPro" id="IPR006045">
    <property type="entry name" value="Cupin_1"/>
</dbReference>
<dbReference type="InterPro" id="IPR050253">
    <property type="entry name" value="Seed_Storage-Functional"/>
</dbReference>
<gene>
    <name evidence="2" type="primary">SBP</name>
    <name evidence="2" type="ORF">CR513_31201</name>
</gene>
<protein>
    <submittedName>
        <fullName evidence="2">Sucrose-binding protein</fullName>
    </submittedName>
</protein>
<dbReference type="EMBL" id="QJKJ01006257">
    <property type="protein sequence ID" value="RDX87342.1"/>
    <property type="molecule type" value="Genomic_DNA"/>
</dbReference>